<sequence>MTVLIDPPLWPAHQTVFSHLVSDTSLAELHEVAEAAGLPPRAFDRDHYDVPEWKYADCVAAGAVAVSARELVTALRASGLRRTKAVVRAETVARKEMLLDRWPLAGASEVAVELLDRWSARGRYYHDLRHLEHCLDSLALVAGPGGAGPVVELAVWFHDAVYAGRAGRDEEESAVLAETRLVGTLPAAEVAEVARLVRLTAGHSPAAGDERGELLCDADLAILGADPARYETYRRDVRREYADVPLPDFRKGRAAVLEHLLALDPLYRTEAGARRWAEPARRNLSAELATLRNAG</sequence>
<organism evidence="2 3">
    <name type="scientific">Enemella evansiae</name>
    <dbReference type="NCBI Taxonomy" id="2016499"/>
    <lineage>
        <taxon>Bacteria</taxon>
        <taxon>Bacillati</taxon>
        <taxon>Actinomycetota</taxon>
        <taxon>Actinomycetes</taxon>
        <taxon>Propionibacteriales</taxon>
        <taxon>Propionibacteriaceae</taxon>
        <taxon>Enemella</taxon>
    </lineage>
</organism>
<dbReference type="SUPFAM" id="SSF109604">
    <property type="entry name" value="HD-domain/PDEase-like"/>
    <property type="match status" value="1"/>
</dbReference>
<dbReference type="Gene3D" id="1.10.3210.10">
    <property type="entry name" value="Hypothetical protein af1432"/>
    <property type="match status" value="1"/>
</dbReference>
<feature type="domain" description="DUF4031" evidence="1">
    <location>
        <begin position="3"/>
        <end position="77"/>
    </location>
</feature>
<dbReference type="InterPro" id="IPR009218">
    <property type="entry name" value="HD_phosphohydro"/>
</dbReference>
<dbReference type="RefSeq" id="WP_094405824.1">
    <property type="nucleotide sequence ID" value="NZ_NMVO01000014.1"/>
</dbReference>
<evidence type="ECO:0000259" key="1">
    <source>
        <dbReference type="Pfam" id="PF13223"/>
    </source>
</evidence>
<dbReference type="PANTHER" id="PTHR21174">
    <property type="match status" value="1"/>
</dbReference>
<dbReference type="EMBL" id="NMVO01000014">
    <property type="protein sequence ID" value="OYO12709.1"/>
    <property type="molecule type" value="Genomic_DNA"/>
</dbReference>
<dbReference type="Pfam" id="PF13223">
    <property type="entry name" value="DUF4031"/>
    <property type="match status" value="1"/>
</dbReference>
<dbReference type="PANTHER" id="PTHR21174:SF0">
    <property type="entry name" value="HD PHOSPHOHYDROLASE FAMILY PROTEIN-RELATED"/>
    <property type="match status" value="1"/>
</dbReference>
<gene>
    <name evidence="2" type="ORF">CGZ94_12405</name>
</gene>
<evidence type="ECO:0000313" key="3">
    <source>
        <dbReference type="Proteomes" id="UP000215896"/>
    </source>
</evidence>
<keyword evidence="3" id="KW-1185">Reference proteome</keyword>
<evidence type="ECO:0000313" key="2">
    <source>
        <dbReference type="EMBL" id="OYO12709.1"/>
    </source>
</evidence>
<name>A0A255G9Y7_9ACTN</name>
<proteinExistence type="predicted"/>
<reference evidence="2 3" key="1">
    <citation type="submission" date="2017-07" db="EMBL/GenBank/DDBJ databases">
        <title>Draft whole genome sequences of clinical Proprionibacteriaceae strains.</title>
        <authorList>
            <person name="Bernier A.-M."/>
            <person name="Bernard K."/>
            <person name="Domingo M.-C."/>
        </authorList>
    </citation>
    <scope>NUCLEOTIDE SEQUENCE [LARGE SCALE GENOMIC DNA]</scope>
    <source>
        <strain evidence="2 3">NML 030167</strain>
    </source>
</reference>
<dbReference type="InterPro" id="IPR025109">
    <property type="entry name" value="DUF4031"/>
</dbReference>
<dbReference type="OrthoDB" id="9808993at2"/>
<protein>
    <recommendedName>
        <fullName evidence="1">DUF4031 domain-containing protein</fullName>
    </recommendedName>
</protein>
<comment type="caution">
    <text evidence="2">The sequence shown here is derived from an EMBL/GenBank/DDBJ whole genome shotgun (WGS) entry which is preliminary data.</text>
</comment>
<dbReference type="AlphaFoldDB" id="A0A255G9Y7"/>
<accession>A0A255G9Y7</accession>
<dbReference type="Proteomes" id="UP000215896">
    <property type="component" value="Unassembled WGS sequence"/>
</dbReference>